<dbReference type="Gene3D" id="1.10.510.10">
    <property type="entry name" value="Transferase(Phosphotransferase) domain 1"/>
    <property type="match status" value="1"/>
</dbReference>
<dbReference type="CDD" id="cd00180">
    <property type="entry name" value="PKc"/>
    <property type="match status" value="1"/>
</dbReference>
<reference evidence="3 4" key="1">
    <citation type="submission" date="2024-02" db="EMBL/GenBank/DDBJ databases">
        <title>De novo assembly and annotation of 12 fungi associated with fruit tree decline syndrome in Ontario, Canada.</title>
        <authorList>
            <person name="Sulman M."/>
            <person name="Ellouze W."/>
            <person name="Ilyukhin E."/>
        </authorList>
    </citation>
    <scope>NUCLEOTIDE SEQUENCE [LARGE SCALE GENOMIC DNA]</scope>
    <source>
        <strain evidence="3 4">M169</strain>
    </source>
</reference>
<evidence type="ECO:0000313" key="3">
    <source>
        <dbReference type="EMBL" id="KAK7720326.1"/>
    </source>
</evidence>
<dbReference type="InterPro" id="IPR000719">
    <property type="entry name" value="Prot_kinase_dom"/>
</dbReference>
<evidence type="ECO:0000256" key="1">
    <source>
        <dbReference type="SAM" id="MobiDB-lite"/>
    </source>
</evidence>
<feature type="domain" description="Protein kinase" evidence="2">
    <location>
        <begin position="106"/>
        <end position="414"/>
    </location>
</feature>
<dbReference type="Pfam" id="PF00069">
    <property type="entry name" value="Pkinase"/>
    <property type="match status" value="1"/>
</dbReference>
<evidence type="ECO:0000313" key="4">
    <source>
        <dbReference type="Proteomes" id="UP001430848"/>
    </source>
</evidence>
<feature type="region of interest" description="Disordered" evidence="1">
    <location>
        <begin position="65"/>
        <end position="94"/>
    </location>
</feature>
<dbReference type="EMBL" id="JAKNSF020000076">
    <property type="protein sequence ID" value="KAK7720326.1"/>
    <property type="molecule type" value="Genomic_DNA"/>
</dbReference>
<dbReference type="PROSITE" id="PS50011">
    <property type="entry name" value="PROTEIN_KINASE_DOM"/>
    <property type="match status" value="1"/>
</dbReference>
<dbReference type="PANTHER" id="PTHR44167">
    <property type="entry name" value="OVARIAN-SPECIFIC SERINE/THREONINE-PROTEIN KINASE LOK-RELATED"/>
    <property type="match status" value="1"/>
</dbReference>
<organism evidence="3 4">
    <name type="scientific">Diaporthe eres</name>
    <name type="common">Phomopsis oblonga</name>
    <dbReference type="NCBI Taxonomy" id="83184"/>
    <lineage>
        <taxon>Eukaryota</taxon>
        <taxon>Fungi</taxon>
        <taxon>Dikarya</taxon>
        <taxon>Ascomycota</taxon>
        <taxon>Pezizomycotina</taxon>
        <taxon>Sordariomycetes</taxon>
        <taxon>Sordariomycetidae</taxon>
        <taxon>Diaporthales</taxon>
        <taxon>Diaporthaceae</taxon>
        <taxon>Diaporthe</taxon>
        <taxon>Diaporthe eres species complex</taxon>
    </lineage>
</organism>
<keyword evidence="4" id="KW-1185">Reference proteome</keyword>
<comment type="caution">
    <text evidence="3">The sequence shown here is derived from an EMBL/GenBank/DDBJ whole genome shotgun (WGS) entry which is preliminary data.</text>
</comment>
<evidence type="ECO:0000259" key="2">
    <source>
        <dbReference type="PROSITE" id="PS50011"/>
    </source>
</evidence>
<dbReference type="PANTHER" id="PTHR44167:SF24">
    <property type="entry name" value="SERINE_THREONINE-PROTEIN KINASE CHK2"/>
    <property type="match status" value="1"/>
</dbReference>
<dbReference type="InterPro" id="IPR011009">
    <property type="entry name" value="Kinase-like_dom_sf"/>
</dbReference>
<accession>A0ABR1NYG1</accession>
<protein>
    <recommendedName>
        <fullName evidence="2">Protein kinase domain-containing protein</fullName>
    </recommendedName>
</protein>
<dbReference type="SUPFAM" id="SSF56112">
    <property type="entry name" value="Protein kinase-like (PK-like)"/>
    <property type="match status" value="1"/>
</dbReference>
<gene>
    <name evidence="3" type="ORF">SLS63_009873</name>
</gene>
<dbReference type="Proteomes" id="UP001430848">
    <property type="component" value="Unassembled WGS sequence"/>
</dbReference>
<proteinExistence type="predicted"/>
<sequence length="497" mass="57608">MTRYSLQGDPRRRVIPRGIFGEIQIRMGVGVAFHFKWALPMEEEQDARLWGDRLSELARSMHRPGRGMGLTRPFAPNIPDTEYEQPTRYTPRPVAKDDRDRRLRKFHRYDKGEAAEFRVVRRSVAKKDIIRDTYVYKAVVYRAVDLATGDICAVKECIVPPDMLKDPAELWKAELKLEVEKLLALKHPHILELLHHQGWSPGLKVQLVFKTTKSSVFALCHRNDYLRLSKPPPTWLPLFIEQILEAIAFVHRQEYVHRNIRPQTILFDEEQGEKTFYLSGFDFAAKQQEIRAARPHGQPPYMAPEMTRHRITDQPGDVWAFGMALLELEGKFCPQEVQQSAQEWAIKLKMNRVQQWASYREDPNASKYEVGYSRVGALCEHGLVRRSVARILEQDPDERSTAEVARRDLLSEYRPRRFNEPRRAPAVSPGRHQLLWCGRTAGARSMSSTEQHWEITARQGWKRGPIVQVQERSLARRRVVVPEAYGSPAPVWAVGRM</sequence>
<name>A0ABR1NYG1_DIAER</name>